<dbReference type="HAMAP" id="MF_04033">
    <property type="entry name" value="HSV_GH"/>
    <property type="match status" value="1"/>
</dbReference>
<comment type="subcellular location">
    <subcellularLocation>
        <location evidence="1">Virion membrane</location>
        <topology evidence="1">Single-pass type I membrane protein</topology>
    </subcellularLocation>
</comment>
<evidence type="ECO:0000256" key="17">
    <source>
        <dbReference type="SAM" id="MobiDB-lite"/>
    </source>
</evidence>
<feature type="region of interest" description="Disordered" evidence="17">
    <location>
        <begin position="201"/>
        <end position="230"/>
    </location>
</feature>
<dbReference type="InterPro" id="IPR003493">
    <property type="entry name" value="Herpes_gH"/>
</dbReference>
<reference evidence="20" key="1">
    <citation type="submission" date="2019-06" db="EMBL/GenBank/DDBJ databases">
        <title>Bovine herpetic mammillitis in dairy farm in Italy.</title>
        <authorList>
            <person name="Lanave G."/>
            <person name="Larocca V."/>
            <person name="Camero M."/>
            <person name="Martella V."/>
            <person name="Buonavoglia C."/>
        </authorList>
    </citation>
    <scope>NUCLEOTIDE SEQUENCE</scope>
    <source>
        <strain evidence="20">ITA/2018/468</strain>
    </source>
</reference>
<keyword evidence="12 18" id="KW-1133">Transmembrane helix</keyword>
<dbReference type="InterPro" id="IPR038172">
    <property type="entry name" value="Herpes_glycoH_C_sf"/>
</dbReference>
<keyword evidence="10" id="KW-0261">Viral envelope protein</keyword>
<keyword evidence="14 18" id="KW-0472">Membrane</keyword>
<keyword evidence="13" id="KW-1039">Host endosome</keyword>
<keyword evidence="16" id="KW-1160">Virus entry into host cell</keyword>
<evidence type="ECO:0000256" key="9">
    <source>
        <dbReference type="ARBA" id="ARBA00022870"/>
    </source>
</evidence>
<evidence type="ECO:0000256" key="12">
    <source>
        <dbReference type="ARBA" id="ARBA00022989"/>
    </source>
</evidence>
<feature type="domain" description="Herpesvirus glycoprotein H C-terminal" evidence="19">
    <location>
        <begin position="690"/>
        <end position="820"/>
    </location>
</feature>
<sequence length="868" mass="93911">MRVYAGRRRPIGPLSAALVLTITIAVSAAPSPFDEKDPWFYIKHVNYASKYWHEEDTRRIWLPSIPHDDGSTRSPLAPPDWANITTATIPLLRWRVNGSCFFLITSPEFPRDPGTLLYIPKADLIPGHFGANAGVAALRLRPRAARPTPLVLQTPSTAHPTPPAARPSVEPLVGLHKNPAAAMLLSSRYLSSYAPITDRSSLMVPRGPNTATQNNPRGLMHVPPASPGKRAPRVRLEDLRARNFRNTSRTWLDVGELFRKPAKYVYRSPSAGTWPLEIRDAGELVFGCDSALVRVRYGRDFMGLVISMKNSTPAEVLVAPLKTHLYATSPDMEMLPGPSPGPRYRVFLISSINGKHDHALVSALADVAAYPEDSANYAQHISRAYAEFFKSAPGVNLQGGANAPLFWRMSGLMATAGMSLLDSAHSHGATSLTSLVRFMTHMRILAELASRGAAGCTADSLFLRVNLWPETALGKVESALKRLALEALKDSERGLSAAAQAYELAFAAGSGATTADIVSSASAAVADIYREFVFGQGLGGRSARRALFFASALILEPVEAGEASSEQLERARLLLLRVTSMCTSDVAAAANARIREVLDDETDHMSSLFWAPDHFSPCAASLRFDLTESAFILDALAQAQGTKVPVDVMETRTRSIASALTRWSHRSTLVRTFMPEPQRTCGGGPASAPEPRMIIPIARDASFVVTHAPMGRGIEYKLAGVDVRRPLYLTYITTECGSRAADVEPRRLARHESSFDAGLVGSVFLRYTPAGEVTAALAVDTEDAQRKLVGGSKEGEEDVFSSDVPSTALLLFPNGTVINLLAFDTIERPSIPTGYIVASGVGVILIAAAISGIGRVLWSFAPVFWRNR</sequence>
<dbReference type="GO" id="GO:0019031">
    <property type="term" value="C:viral envelope"/>
    <property type="evidence" value="ECO:0007669"/>
    <property type="project" value="UniProtKB-KW"/>
</dbReference>
<keyword evidence="9" id="KW-1043">Host membrane</keyword>
<evidence type="ECO:0000313" key="20">
    <source>
        <dbReference type="EMBL" id="QIC50112.1"/>
    </source>
</evidence>
<evidence type="ECO:0000256" key="3">
    <source>
        <dbReference type="ARBA" id="ARBA00022511"/>
    </source>
</evidence>
<protein>
    <submittedName>
        <fullName evidence="20">Glycoprotein H</fullName>
    </submittedName>
</protein>
<evidence type="ECO:0000256" key="4">
    <source>
        <dbReference type="ARBA" id="ARBA00022521"/>
    </source>
</evidence>
<dbReference type="Gene3D" id="2.60.40.3190">
    <property type="entry name" value="Herpesvirus glycoprotein H, C-terminal domain"/>
    <property type="match status" value="1"/>
</dbReference>
<dbReference type="Pfam" id="PF02489">
    <property type="entry name" value="Herpes_glycop_H"/>
    <property type="match status" value="1"/>
</dbReference>
<dbReference type="Gene3D" id="1.20.58.1340">
    <property type="match status" value="1"/>
</dbReference>
<evidence type="ECO:0000256" key="10">
    <source>
        <dbReference type="ARBA" id="ARBA00022879"/>
    </source>
</evidence>
<keyword evidence="8" id="KW-0946">Virion</keyword>
<evidence type="ECO:0000256" key="13">
    <source>
        <dbReference type="ARBA" id="ARBA00023046"/>
    </source>
</evidence>
<dbReference type="Gene3D" id="3.10.360.40">
    <property type="match status" value="1"/>
</dbReference>
<accession>A0A6H2U1M2</accession>
<evidence type="ECO:0000256" key="1">
    <source>
        <dbReference type="ARBA" id="ARBA00004563"/>
    </source>
</evidence>
<dbReference type="GO" id="GO:0055036">
    <property type="term" value="C:virion membrane"/>
    <property type="evidence" value="ECO:0007669"/>
    <property type="project" value="UniProtKB-SubCell"/>
</dbReference>
<dbReference type="InterPro" id="IPR035305">
    <property type="entry name" value="Herpes_glycoH_C"/>
</dbReference>
<keyword evidence="5" id="KW-1162">Viral penetration into host cytoplasm</keyword>
<proteinExistence type="inferred from homology"/>
<evidence type="ECO:0000256" key="5">
    <source>
        <dbReference type="ARBA" id="ARBA00022595"/>
    </source>
</evidence>
<organism evidence="20">
    <name type="scientific">Bovine alphaherpesvirus 2</name>
    <dbReference type="NCBI Taxonomy" id="10295"/>
    <lineage>
        <taxon>Viruses</taxon>
        <taxon>Duplodnaviria</taxon>
        <taxon>Heunggongvirae</taxon>
        <taxon>Peploviricota</taxon>
        <taxon>Herviviricetes</taxon>
        <taxon>Herpesvirales</taxon>
        <taxon>Orthoherpesviridae</taxon>
        <taxon>Alphaherpesvirinae</taxon>
        <taxon>Simplexvirus</taxon>
        <taxon>Simplexvirus bovinealpha2</taxon>
    </lineage>
</organism>
<dbReference type="Pfam" id="PF17488">
    <property type="entry name" value="Herpes_glycoH_C"/>
    <property type="match status" value="1"/>
</dbReference>
<name>A0A6H2U1M2_9ALPH</name>
<keyword evidence="7" id="KW-0732">Signal</keyword>
<dbReference type="EMBL" id="MN086784">
    <property type="protein sequence ID" value="QIC50112.1"/>
    <property type="molecule type" value="Genomic_DNA"/>
</dbReference>
<keyword evidence="11" id="KW-0730">Sialic acid</keyword>
<keyword evidence="4" id="KW-1169">Fusion of virus membrane with host cell membrane</keyword>
<dbReference type="Gene3D" id="3.30.500.50">
    <property type="match status" value="1"/>
</dbReference>
<evidence type="ECO:0000256" key="7">
    <source>
        <dbReference type="ARBA" id="ARBA00022729"/>
    </source>
</evidence>
<evidence type="ECO:0000259" key="19">
    <source>
        <dbReference type="Pfam" id="PF17488"/>
    </source>
</evidence>
<keyword evidence="15" id="KW-0325">Glycoprotein</keyword>
<evidence type="ECO:0000256" key="16">
    <source>
        <dbReference type="ARBA" id="ARBA00023296"/>
    </source>
</evidence>
<feature type="transmembrane region" description="Helical" evidence="18">
    <location>
        <begin position="835"/>
        <end position="858"/>
    </location>
</feature>
<evidence type="ECO:0000256" key="2">
    <source>
        <dbReference type="ARBA" id="ARBA00022506"/>
    </source>
</evidence>
<evidence type="ECO:0000256" key="14">
    <source>
        <dbReference type="ARBA" id="ARBA00023136"/>
    </source>
</evidence>
<keyword evidence="6 18" id="KW-0812">Transmembrane</keyword>
<evidence type="ECO:0000256" key="11">
    <source>
        <dbReference type="ARBA" id="ARBA00022981"/>
    </source>
</evidence>
<keyword evidence="2" id="KW-1168">Fusion of virus membrane with host membrane</keyword>
<evidence type="ECO:0000256" key="8">
    <source>
        <dbReference type="ARBA" id="ARBA00022844"/>
    </source>
</evidence>
<evidence type="ECO:0000256" key="6">
    <source>
        <dbReference type="ARBA" id="ARBA00022692"/>
    </source>
</evidence>
<evidence type="ECO:0000256" key="15">
    <source>
        <dbReference type="ARBA" id="ARBA00023180"/>
    </source>
</evidence>
<dbReference type="GO" id="GO:0046718">
    <property type="term" value="P:symbiont entry into host cell"/>
    <property type="evidence" value="ECO:0007669"/>
    <property type="project" value="UniProtKB-KW"/>
</dbReference>
<evidence type="ECO:0000256" key="18">
    <source>
        <dbReference type="SAM" id="Phobius"/>
    </source>
</evidence>
<dbReference type="GO" id="GO:0019064">
    <property type="term" value="P:fusion of virus membrane with host plasma membrane"/>
    <property type="evidence" value="ECO:0007669"/>
    <property type="project" value="UniProtKB-KW"/>
</dbReference>
<keyword evidence="3" id="KW-1032">Host cell membrane</keyword>